<dbReference type="NCBIfam" id="NF033504">
    <property type="entry name" value="Ni_dep_LarA"/>
    <property type="match status" value="1"/>
</dbReference>
<dbReference type="GO" id="GO:0050043">
    <property type="term" value="F:lactate racemase activity"/>
    <property type="evidence" value="ECO:0007669"/>
    <property type="project" value="InterPro"/>
</dbReference>
<protein>
    <recommendedName>
        <fullName evidence="5">LarA-like N-terminal domain-containing protein</fullName>
    </recommendedName>
</protein>
<evidence type="ECO:0000259" key="2">
    <source>
        <dbReference type="Pfam" id="PF21113"/>
    </source>
</evidence>
<dbReference type="InterPro" id="IPR043166">
    <property type="entry name" value="LarA-like_C"/>
</dbReference>
<dbReference type="Gene3D" id="3.90.226.30">
    <property type="match status" value="1"/>
</dbReference>
<gene>
    <name evidence="3" type="ORF">MOST_01640</name>
</gene>
<keyword evidence="4" id="KW-1185">Reference proteome</keyword>
<organism evidence="3 4">
    <name type="scientific">Neomoorella stamsii</name>
    <dbReference type="NCBI Taxonomy" id="1266720"/>
    <lineage>
        <taxon>Bacteria</taxon>
        <taxon>Bacillati</taxon>
        <taxon>Bacillota</taxon>
        <taxon>Clostridia</taxon>
        <taxon>Neomoorellales</taxon>
        <taxon>Neomoorellaceae</taxon>
        <taxon>Neomoorella</taxon>
    </lineage>
</organism>
<evidence type="ECO:0000259" key="1">
    <source>
        <dbReference type="Pfam" id="PF09861"/>
    </source>
</evidence>
<dbReference type="Gene3D" id="3.40.50.11440">
    <property type="match status" value="1"/>
</dbReference>
<proteinExistence type="predicted"/>
<evidence type="ECO:0008006" key="5">
    <source>
        <dbReference type="Google" id="ProtNLM"/>
    </source>
</evidence>
<dbReference type="InterPro" id="IPR047926">
    <property type="entry name" value="Ni_dep_LarA"/>
</dbReference>
<feature type="domain" description="Lactate racemase C-terminal" evidence="2">
    <location>
        <begin position="274"/>
        <end position="417"/>
    </location>
</feature>
<dbReference type="InterPro" id="IPR048068">
    <property type="entry name" value="LarA-like"/>
</dbReference>
<dbReference type="Proteomes" id="UP000239430">
    <property type="component" value="Unassembled WGS sequence"/>
</dbReference>
<dbReference type="Pfam" id="PF09861">
    <property type="entry name" value="Lar_N"/>
    <property type="match status" value="1"/>
</dbReference>
<reference evidence="3 4" key="1">
    <citation type="submission" date="2018-03" db="EMBL/GenBank/DDBJ databases">
        <title>Genome sequence of Moorella stamsii DSM 26217.</title>
        <authorList>
            <person name="Poehlein A."/>
            <person name="Daniel R."/>
        </authorList>
    </citation>
    <scope>NUCLEOTIDE SEQUENCE [LARGE SCALE GENOMIC DNA]</scope>
    <source>
        <strain evidence="4">DSM 26217</strain>
    </source>
</reference>
<dbReference type="EMBL" id="PVXL01000007">
    <property type="protein sequence ID" value="PRR77567.1"/>
    <property type="molecule type" value="Genomic_DNA"/>
</dbReference>
<dbReference type="InterPro" id="IPR048520">
    <property type="entry name" value="LarA_C"/>
</dbReference>
<dbReference type="PANTHER" id="PTHR33171:SF17">
    <property type="entry name" value="LARA-LIKE N-TERMINAL DOMAIN-CONTAINING PROTEIN"/>
    <property type="match status" value="1"/>
</dbReference>
<dbReference type="PANTHER" id="PTHR33171">
    <property type="entry name" value="LAR_N DOMAIN-CONTAINING PROTEIN"/>
    <property type="match status" value="1"/>
</dbReference>
<evidence type="ECO:0000313" key="3">
    <source>
        <dbReference type="EMBL" id="PRR77567.1"/>
    </source>
</evidence>
<dbReference type="InterPro" id="IPR018657">
    <property type="entry name" value="LarA-like_N"/>
</dbReference>
<comment type="caution">
    <text evidence="3">The sequence shown here is derived from an EMBL/GenBank/DDBJ whole genome shotgun (WGS) entry which is preliminary data.</text>
</comment>
<name>A0A9X7P7R9_9FIRM</name>
<dbReference type="Pfam" id="PF21113">
    <property type="entry name" value="LarA_C"/>
    <property type="match status" value="1"/>
</dbReference>
<feature type="domain" description="LarA-like N-terminal" evidence="1">
    <location>
        <begin position="35"/>
        <end position="203"/>
    </location>
</feature>
<dbReference type="AlphaFoldDB" id="A0A9X7P7R9"/>
<evidence type="ECO:0000313" key="4">
    <source>
        <dbReference type="Proteomes" id="UP000239430"/>
    </source>
</evidence>
<dbReference type="RefSeq" id="WP_054938247.1">
    <property type="nucleotide sequence ID" value="NZ_PVXL01000007.1"/>
</dbReference>
<sequence>MTRITFSNPFFSHLDIEANIVADEYHPVNTENLSLAMEEEIIKAGLDNPIGTPALVEMLSPDQKVLIIVDDNTRTTPVNRILPYLLAELKAAGISDANIKFLVGLGTHRHMEAEELKLKLGIEIYQYYSVYNHDWQKQDALINIGKTASGIDIWINRHLTEADFIIGIGHIVPHRVAGYSGGGKIIQPGVCGPITTGQTHWLSAYYSAAEILGHPDNPIRREIEEVAIRAGLKFIINVVQDKTGRLVGVFAGDPIKAHRQGCALAQKIYGVSIKAKADIVITEAFPAELELWQATKALQAADIVVNSGGVIILLAECPEGISKSHGQLILKYGFRPLPEVENLIARQEITNLNVASYLARVGNIVNRVKVILVSRGIAPAEARVLGFEAAATPQEAWTMALGLAGQKARLAVLHHGSEILPVL</sequence>
<accession>A0A9X7P7R9</accession>